<proteinExistence type="inferred from homology"/>
<dbReference type="AlphaFoldDB" id="A0A0L1J5X4"/>
<dbReference type="PANTHER" id="PTHR33558">
    <property type="entry name" value="GLUTAREDOXIN-LIKE PROTEIN C5ORF63 HOMOLOG"/>
    <property type="match status" value="1"/>
</dbReference>
<protein>
    <recommendedName>
        <fullName evidence="1">Glutaredoxin-like protein</fullName>
    </recommendedName>
</protein>
<comment type="caution">
    <text evidence="2">The sequence shown here is derived from an EMBL/GenBank/DDBJ whole genome shotgun (WGS) entry which is preliminary data.</text>
</comment>
<name>A0A0L1J5X4_ASPN3</name>
<accession>A0A0L1J5X4</accession>
<dbReference type="RefSeq" id="XP_015407741.1">
    <property type="nucleotide sequence ID" value="XM_015549912.1"/>
</dbReference>
<evidence type="ECO:0000313" key="2">
    <source>
        <dbReference type="EMBL" id="KNG86818.1"/>
    </source>
</evidence>
<dbReference type="Pfam" id="PF05768">
    <property type="entry name" value="Glrx-like"/>
    <property type="match status" value="1"/>
</dbReference>
<dbReference type="SUPFAM" id="SSF52833">
    <property type="entry name" value="Thioredoxin-like"/>
    <property type="match status" value="1"/>
</dbReference>
<keyword evidence="1" id="KW-0249">Electron transport</keyword>
<dbReference type="InterPro" id="IPR036249">
    <property type="entry name" value="Thioredoxin-like_sf"/>
</dbReference>
<gene>
    <name evidence="2" type="ORF">ANOM_004655</name>
</gene>
<keyword evidence="1" id="KW-0813">Transport</keyword>
<dbReference type="InterPro" id="IPR052565">
    <property type="entry name" value="Glutaredoxin-like_YDR286C"/>
</dbReference>
<sequence>MFPTAARLSQAVRVTLFTRVGCGLCDTAKHAVTQLHKRRPFEYSELDIMVPTNKPWKDVYEFDVPVLHVQSVKGQLENGEADLSDPKKLFHRFTEQEVETLVDEAEKAKS</sequence>
<dbReference type="GeneID" id="26806459"/>
<reference evidence="2 3" key="1">
    <citation type="submission" date="2014-06" db="EMBL/GenBank/DDBJ databases">
        <title>The Genome of the Aflatoxigenic Filamentous Fungus Aspergillus nomius.</title>
        <authorList>
            <person name="Moore M.G."/>
            <person name="Shannon B.M."/>
            <person name="Brian M.M."/>
        </authorList>
    </citation>
    <scope>NUCLEOTIDE SEQUENCE [LARGE SCALE GENOMIC DNA]</scope>
    <source>
        <strain evidence="2 3">NRRL 13137</strain>
    </source>
</reference>
<dbReference type="Gene3D" id="3.40.30.10">
    <property type="entry name" value="Glutaredoxin"/>
    <property type="match status" value="1"/>
</dbReference>
<organism evidence="2 3">
    <name type="scientific">Aspergillus nomiae NRRL (strain ATCC 15546 / NRRL 13137 / CBS 260.88 / M93)</name>
    <dbReference type="NCBI Taxonomy" id="1509407"/>
    <lineage>
        <taxon>Eukaryota</taxon>
        <taxon>Fungi</taxon>
        <taxon>Dikarya</taxon>
        <taxon>Ascomycota</taxon>
        <taxon>Pezizomycotina</taxon>
        <taxon>Eurotiomycetes</taxon>
        <taxon>Eurotiomycetidae</taxon>
        <taxon>Eurotiales</taxon>
        <taxon>Aspergillaceae</taxon>
        <taxon>Aspergillus</taxon>
        <taxon>Aspergillus subgen. Circumdati</taxon>
    </lineage>
</organism>
<dbReference type="PANTHER" id="PTHR33558:SF1">
    <property type="entry name" value="GLUTAREDOXIN-LIKE PROTEIN C5ORF63 HOMOLOG"/>
    <property type="match status" value="1"/>
</dbReference>
<keyword evidence="3" id="KW-1185">Reference proteome</keyword>
<evidence type="ECO:0000313" key="3">
    <source>
        <dbReference type="Proteomes" id="UP000037505"/>
    </source>
</evidence>
<dbReference type="OrthoDB" id="429967at2759"/>
<dbReference type="EMBL" id="JNOM01000102">
    <property type="protein sequence ID" value="KNG86818.1"/>
    <property type="molecule type" value="Genomic_DNA"/>
</dbReference>
<dbReference type="InterPro" id="IPR008554">
    <property type="entry name" value="Glutaredoxin-like"/>
</dbReference>
<comment type="similarity">
    <text evidence="1">Belongs to the glutaredoxin family.</text>
</comment>
<evidence type="ECO:0000256" key="1">
    <source>
        <dbReference type="RuleBase" id="RU363082"/>
    </source>
</evidence>
<dbReference type="Proteomes" id="UP000037505">
    <property type="component" value="Unassembled WGS sequence"/>
</dbReference>